<organism evidence="2 3">
    <name type="scientific">Brevibacillus gelatini</name>
    <dbReference type="NCBI Taxonomy" id="1655277"/>
    <lineage>
        <taxon>Bacteria</taxon>
        <taxon>Bacillati</taxon>
        <taxon>Bacillota</taxon>
        <taxon>Bacilli</taxon>
        <taxon>Bacillales</taxon>
        <taxon>Paenibacillaceae</taxon>
        <taxon>Brevibacillus</taxon>
    </lineage>
</organism>
<dbReference type="AlphaFoldDB" id="A0A3M8B7X3"/>
<dbReference type="EMBL" id="RHHS01000013">
    <property type="protein sequence ID" value="RNB59518.1"/>
    <property type="molecule type" value="Genomic_DNA"/>
</dbReference>
<evidence type="ECO:0000259" key="1">
    <source>
        <dbReference type="SMART" id="SM00400"/>
    </source>
</evidence>
<dbReference type="InterPro" id="IPR002694">
    <property type="entry name" value="Znf_CHC2"/>
</dbReference>
<accession>A0A3M8B7X3</accession>
<evidence type="ECO:0000313" key="3">
    <source>
        <dbReference type="Proteomes" id="UP000268829"/>
    </source>
</evidence>
<protein>
    <recommendedName>
        <fullName evidence="1">Zinc finger CHC2-type domain-containing protein</fullName>
    </recommendedName>
</protein>
<dbReference type="Gene3D" id="3.90.580.10">
    <property type="entry name" value="Zinc finger, CHC2-type domain"/>
    <property type="match status" value="1"/>
</dbReference>
<dbReference type="OrthoDB" id="581132at2"/>
<dbReference type="Proteomes" id="UP000268829">
    <property type="component" value="Unassembled WGS sequence"/>
</dbReference>
<proteinExistence type="predicted"/>
<dbReference type="GO" id="GO:0006260">
    <property type="term" value="P:DNA replication"/>
    <property type="evidence" value="ECO:0007669"/>
    <property type="project" value="InterPro"/>
</dbReference>
<dbReference type="InterPro" id="IPR036977">
    <property type="entry name" value="DNA_primase_Znf_CHC2"/>
</dbReference>
<sequence length="626" mass="73317">MKLMLDPVEYKNKPSKSEVRYITERLMQNPVDISIEQLAEEIAKGKTFTPAYIQTLNKDGELRRTKDCWTSQQLVCIDFDNEYKDKDGKVHKHITMTLDDAIKEFQSMATFIYKSFNYKDEHPKFRVVLCLDREITSPTEIDHILAWFKHKYHNSDPQCYERARLFYGGIEIIEINFNNRVNTYDILKSKIPDIKGKNNNDRRKSTQSILGYPKDYLSNITWVLKSHHEVISEKKQEKATFENKLDLMGYLLSRDLFHYLGIENKGAAFCCIFHNDKNPSASIVKNQKGFYFYKCHSSHCGFSGNIFRITERLFGLNNVDAIDYLCQVYNAEVVESEWYVKQKRIYEQNIYYLLSGFMEDEHPELYKFIKKHIPLLVILNQIAIMCIGSETIQRNKKAIWFKPLNEIIEMFVDFIVDIKEIEEKDKKITHDLKELNKRINLFALLGVIEKLHVSEVPRELFLRYTALQKQAGNKRINIPNFYYIPSYDDNVLTNANNMANEFKANNMSKKGFSREMIIRAMGEDVANRVYPMKRNVTISESSNTIAMKVKKLILNMIERDGYAFEKDVIEMADGSKEMNTRVLKRCLQEALNEYGLERVRLNKELKNKLGIEVNGFPNVILRSGTV</sequence>
<dbReference type="Pfam" id="PF01807">
    <property type="entry name" value="Zn_ribbon_DnaG"/>
    <property type="match status" value="1"/>
</dbReference>
<evidence type="ECO:0000313" key="2">
    <source>
        <dbReference type="EMBL" id="RNB59518.1"/>
    </source>
</evidence>
<comment type="caution">
    <text evidence="2">The sequence shown here is derived from an EMBL/GenBank/DDBJ whole genome shotgun (WGS) entry which is preliminary data.</text>
</comment>
<name>A0A3M8B7X3_9BACL</name>
<gene>
    <name evidence="2" type="ORF">EDM57_05090</name>
</gene>
<reference evidence="2 3" key="1">
    <citation type="submission" date="2018-10" db="EMBL/GenBank/DDBJ databases">
        <title>Phylogenomics of Brevibacillus.</title>
        <authorList>
            <person name="Dunlap C."/>
        </authorList>
    </citation>
    <scope>NUCLEOTIDE SEQUENCE [LARGE SCALE GENOMIC DNA]</scope>
    <source>
        <strain evidence="2 3">DSM 100115</strain>
    </source>
</reference>
<dbReference type="GO" id="GO:0003899">
    <property type="term" value="F:DNA-directed RNA polymerase activity"/>
    <property type="evidence" value="ECO:0007669"/>
    <property type="project" value="InterPro"/>
</dbReference>
<dbReference type="GO" id="GO:0003677">
    <property type="term" value="F:DNA binding"/>
    <property type="evidence" value="ECO:0007669"/>
    <property type="project" value="InterPro"/>
</dbReference>
<keyword evidence="3" id="KW-1185">Reference proteome</keyword>
<dbReference type="GO" id="GO:0008270">
    <property type="term" value="F:zinc ion binding"/>
    <property type="evidence" value="ECO:0007669"/>
    <property type="project" value="InterPro"/>
</dbReference>
<feature type="domain" description="Zinc finger CHC2-type" evidence="1">
    <location>
        <begin position="270"/>
        <end position="326"/>
    </location>
</feature>
<dbReference type="SMART" id="SM00400">
    <property type="entry name" value="ZnF_CHCC"/>
    <property type="match status" value="1"/>
</dbReference>
<dbReference type="SUPFAM" id="SSF57783">
    <property type="entry name" value="Zinc beta-ribbon"/>
    <property type="match status" value="1"/>
</dbReference>